<dbReference type="Pfam" id="PF02515">
    <property type="entry name" value="CoA_transf_3"/>
    <property type="match status" value="1"/>
</dbReference>
<dbReference type="PANTHER" id="PTHR48207:SF4">
    <property type="entry name" value="BLL6097 PROTEIN"/>
    <property type="match status" value="1"/>
</dbReference>
<dbReference type="GO" id="GO:0008410">
    <property type="term" value="F:CoA-transferase activity"/>
    <property type="evidence" value="ECO:0007669"/>
    <property type="project" value="TreeGrafter"/>
</dbReference>
<dbReference type="InterPro" id="IPR050483">
    <property type="entry name" value="CoA-transferase_III_domain"/>
</dbReference>
<dbReference type="PANTHER" id="PTHR48207">
    <property type="entry name" value="SUCCINATE--HYDROXYMETHYLGLUTARATE COA-TRANSFERASE"/>
    <property type="match status" value="1"/>
</dbReference>
<accession>A0A158BW94</accession>
<evidence type="ECO:0000313" key="2">
    <source>
        <dbReference type="EMBL" id="SAK74250.1"/>
    </source>
</evidence>
<dbReference type="STRING" id="1777140.AWB79_04336"/>
<keyword evidence="1" id="KW-0808">Transferase</keyword>
<dbReference type="EMBL" id="FCOA02000015">
    <property type="protein sequence ID" value="SAK74250.1"/>
    <property type="molecule type" value="Genomic_DNA"/>
</dbReference>
<dbReference type="AlphaFoldDB" id="A0A158BW94"/>
<comment type="caution">
    <text evidence="2">The sequence shown here is derived from an EMBL/GenBank/DDBJ whole genome shotgun (WGS) entry which is preliminary data.</text>
</comment>
<dbReference type="InterPro" id="IPR003673">
    <property type="entry name" value="CoA-Trfase_fam_III"/>
</dbReference>
<evidence type="ECO:0000256" key="1">
    <source>
        <dbReference type="ARBA" id="ARBA00022679"/>
    </source>
</evidence>
<dbReference type="Proteomes" id="UP000054851">
    <property type="component" value="Unassembled WGS sequence"/>
</dbReference>
<gene>
    <name evidence="2" type="ORF">AWB79_04336</name>
</gene>
<keyword evidence="3" id="KW-1185">Reference proteome</keyword>
<dbReference type="InterPro" id="IPR023606">
    <property type="entry name" value="CoA-Trfase_III_dom_1_sf"/>
</dbReference>
<name>A0A158BW94_9BURK</name>
<organism evidence="2 3">
    <name type="scientific">Caballeronia hypogeia</name>
    <dbReference type="NCBI Taxonomy" id="1777140"/>
    <lineage>
        <taxon>Bacteria</taxon>
        <taxon>Pseudomonadati</taxon>
        <taxon>Pseudomonadota</taxon>
        <taxon>Betaproteobacteria</taxon>
        <taxon>Burkholderiales</taxon>
        <taxon>Burkholderiaceae</taxon>
        <taxon>Caballeronia</taxon>
    </lineage>
</organism>
<sequence>MNDSAINDMPVEDTARMPADTDPMPLEGLLVVDFSQFLAGPSCSLRLADLGADVVKIERPQGGDLCRQLSISDQLLGGDSVLFHTINRNKRSFAADLKRPGDLERVKALVARADVLIHNFRPGVMERLGLGHDVVREMNPRLVYANVTGYGETGPWRDKPGQDLLAQSLSGITWLSGDASQGPVPVGISIADIVTGAHLAQGVLAALVRRGVTGRGARVEASLMESILDVQFEQITAYLRGDGALPKRSEVNNASVYGAAPYGIFETADGHLAIAMAPIAQLARLLECPALEAYAEPSLAFARRDDIKAVLRTHLRTRTAVQWLAVLEPADIWCARVLNYEELMEHAGFAALDMTQRIETTAGDALTTLRCPIRIDGAVLKSSRAAPALGEHTNEIAAAFALGNHAAESAQ</sequence>
<reference evidence="2" key="1">
    <citation type="submission" date="2016-01" db="EMBL/GenBank/DDBJ databases">
        <authorList>
            <person name="Peeters C."/>
        </authorList>
    </citation>
    <scope>NUCLEOTIDE SEQUENCE</scope>
    <source>
        <strain evidence="2">LMG 29322</strain>
    </source>
</reference>
<dbReference type="Gene3D" id="3.40.50.10540">
    <property type="entry name" value="Crotonobetainyl-coa:carnitine coa-transferase, domain 1"/>
    <property type="match status" value="1"/>
</dbReference>
<dbReference type="SUPFAM" id="SSF89796">
    <property type="entry name" value="CoA-transferase family III (CaiB/BaiF)"/>
    <property type="match status" value="1"/>
</dbReference>
<dbReference type="InterPro" id="IPR044855">
    <property type="entry name" value="CoA-Trfase_III_dom3_sf"/>
</dbReference>
<evidence type="ECO:0000313" key="3">
    <source>
        <dbReference type="Proteomes" id="UP000054851"/>
    </source>
</evidence>
<dbReference type="Gene3D" id="3.30.1540.10">
    <property type="entry name" value="formyl-coa transferase, domain 3"/>
    <property type="match status" value="1"/>
</dbReference>
<proteinExistence type="predicted"/>
<protein>
    <submittedName>
        <fullName evidence="2">L-carnitine dehydratase/bile acid-inducible protein F</fullName>
    </submittedName>
</protein>